<dbReference type="PANTHER" id="PTHR32071">
    <property type="entry name" value="TRANSCRIPTIONAL REGULATORY PROTEIN"/>
    <property type="match status" value="1"/>
</dbReference>
<dbReference type="GO" id="GO:0009399">
    <property type="term" value="P:nitrogen fixation"/>
    <property type="evidence" value="ECO:0007669"/>
    <property type="project" value="UniProtKB-UniRule"/>
</dbReference>
<evidence type="ECO:0000256" key="6">
    <source>
        <dbReference type="ARBA" id="ARBA00023012"/>
    </source>
</evidence>
<dbReference type="InterPro" id="IPR002197">
    <property type="entry name" value="HTH_Fis"/>
</dbReference>
<dbReference type="InterPro" id="IPR027417">
    <property type="entry name" value="P-loop_NTPase"/>
</dbReference>
<feature type="domain" description="Sigma-54 factor interaction" evidence="14">
    <location>
        <begin position="214"/>
        <end position="442"/>
    </location>
</feature>
<dbReference type="SUPFAM" id="SSF46689">
    <property type="entry name" value="Homeodomain-like"/>
    <property type="match status" value="1"/>
</dbReference>
<evidence type="ECO:0000313" key="15">
    <source>
        <dbReference type="EMBL" id="PXX79869.1"/>
    </source>
</evidence>
<dbReference type="Gene3D" id="1.10.8.60">
    <property type="match status" value="1"/>
</dbReference>
<keyword evidence="16" id="KW-1185">Reference proteome</keyword>
<dbReference type="InterPro" id="IPR003018">
    <property type="entry name" value="GAF"/>
</dbReference>
<dbReference type="InterPro" id="IPR002078">
    <property type="entry name" value="Sigma_54_int"/>
</dbReference>
<dbReference type="GO" id="GO:0005524">
    <property type="term" value="F:ATP binding"/>
    <property type="evidence" value="ECO:0007669"/>
    <property type="project" value="UniProtKB-KW"/>
</dbReference>
<gene>
    <name evidence="15" type="ORF">DFR34_10567</name>
</gene>
<dbReference type="InterPro" id="IPR025943">
    <property type="entry name" value="Sigma_54_int_dom_ATP-bd_2"/>
</dbReference>
<evidence type="ECO:0000256" key="9">
    <source>
        <dbReference type="ARBA" id="ARBA00023159"/>
    </source>
</evidence>
<organism evidence="15 16">
    <name type="scientific">Rivihabitans pingtungensis</name>
    <dbReference type="NCBI Taxonomy" id="1054498"/>
    <lineage>
        <taxon>Bacteria</taxon>
        <taxon>Pseudomonadati</taxon>
        <taxon>Pseudomonadota</taxon>
        <taxon>Betaproteobacteria</taxon>
        <taxon>Neisseriales</taxon>
        <taxon>Aquaspirillaceae</taxon>
        <taxon>Rivihabitans</taxon>
    </lineage>
</organism>
<dbReference type="AlphaFoldDB" id="A0A318KQ40"/>
<comment type="function">
    <text evidence="1 12">Required for activation of most nif operons, which are directly involved in nitrogen fixation.</text>
</comment>
<dbReference type="InterPro" id="IPR029016">
    <property type="entry name" value="GAF-like_dom_sf"/>
</dbReference>
<feature type="region of interest" description="Disordered" evidence="13">
    <location>
        <begin position="465"/>
        <end position="486"/>
    </location>
</feature>
<dbReference type="CDD" id="cd00009">
    <property type="entry name" value="AAA"/>
    <property type="match status" value="1"/>
</dbReference>
<protein>
    <recommendedName>
        <fullName evidence="3 12">Nif-specific regulatory protein</fullName>
    </recommendedName>
</protein>
<sequence length="533" mass="58791">MMDTPHPPHAAGGQGCHFCPTHSLNLLQLSALYAVSQVLNRTLDTADMLREMLRVLHDEAGLTHGLIAVVEPDSGALMVHSLHHPQAPQPETVRYQPGEGILGLLLEQPRTVMLKRVADEPRFLNRLGVYAPHLPFIAVPIKVGSAVCGVLAVQPEDEDDGLLSDRGQFVEMVANLIGKSVQLAREVAQERHALIEERDSLRRTVRQQFGFDNVAGHSASMRRVFDQARQVARWNTTVLIRGETGTGKELIANAIHYHSPRSRHALVKLNCAALPENLLETELFGHERGAFTGAVDTHKGRFEQAHGGTLFLDEIGEISSAFQAKLLRVLQEGEFERVGGSRTIRVDVRVIAATHRDLEAAVDAGEFREDLFYRLNVMPLFLPPLRERIEDIPDIAQHLLGKIGQAQGRKLRMTDAAISRLAAHHWPGNVRELENCLERAAVLSEDGRIDVGLICFPGARERGNARPAAARPAPAMHAAPPSVDDPSLSERERVIAALEQAGWVQAKAARLLGMTPRQIAYRIQTLNIEVKQL</sequence>
<dbReference type="InterPro" id="IPR010113">
    <property type="entry name" value="Nif-specific_regulatory_prot"/>
</dbReference>
<evidence type="ECO:0000256" key="10">
    <source>
        <dbReference type="ARBA" id="ARBA00023163"/>
    </source>
</evidence>
<evidence type="ECO:0000313" key="16">
    <source>
        <dbReference type="Proteomes" id="UP000247555"/>
    </source>
</evidence>
<dbReference type="InterPro" id="IPR058031">
    <property type="entry name" value="AAA_lid_NorR"/>
</dbReference>
<dbReference type="PRINTS" id="PR01590">
    <property type="entry name" value="HTHFIS"/>
</dbReference>
<dbReference type="SUPFAM" id="SSF52540">
    <property type="entry name" value="P-loop containing nucleoside triphosphate hydrolases"/>
    <property type="match status" value="1"/>
</dbReference>
<dbReference type="InterPro" id="IPR025944">
    <property type="entry name" value="Sigma_54_int_dom_CS"/>
</dbReference>
<keyword evidence="6 12" id="KW-0902">Two-component regulatory system</keyword>
<dbReference type="Proteomes" id="UP000247555">
    <property type="component" value="Unassembled WGS sequence"/>
</dbReference>
<evidence type="ECO:0000256" key="7">
    <source>
        <dbReference type="ARBA" id="ARBA00023015"/>
    </source>
</evidence>
<evidence type="ECO:0000256" key="11">
    <source>
        <dbReference type="ARBA" id="ARBA00023231"/>
    </source>
</evidence>
<dbReference type="PROSITE" id="PS00688">
    <property type="entry name" value="SIGMA54_INTERACT_3"/>
    <property type="match status" value="1"/>
</dbReference>
<dbReference type="InterPro" id="IPR025662">
    <property type="entry name" value="Sigma_54_int_dom_ATP-bd_1"/>
</dbReference>
<dbReference type="PANTHER" id="PTHR32071:SF117">
    <property type="entry name" value="PTS-DEPENDENT DIHYDROXYACETONE KINASE OPERON REGULATORY PROTEIN-RELATED"/>
    <property type="match status" value="1"/>
</dbReference>
<evidence type="ECO:0000256" key="12">
    <source>
        <dbReference type="RuleBase" id="RU368029"/>
    </source>
</evidence>
<proteinExistence type="predicted"/>
<comment type="caution">
    <text evidence="15">The sequence shown here is derived from an EMBL/GenBank/DDBJ whole genome shotgun (WGS) entry which is preliminary data.</text>
</comment>
<dbReference type="Gene3D" id="3.30.450.40">
    <property type="match status" value="1"/>
</dbReference>
<dbReference type="SMART" id="SM00065">
    <property type="entry name" value="GAF"/>
    <property type="match status" value="1"/>
</dbReference>
<evidence type="ECO:0000256" key="5">
    <source>
        <dbReference type="ARBA" id="ARBA00022840"/>
    </source>
</evidence>
<keyword evidence="9 12" id="KW-0010">Activator</keyword>
<dbReference type="RefSeq" id="WP_211309300.1">
    <property type="nucleotide sequence ID" value="NZ_JAKLKZ010000006.1"/>
</dbReference>
<evidence type="ECO:0000256" key="1">
    <source>
        <dbReference type="ARBA" id="ARBA00002167"/>
    </source>
</evidence>
<dbReference type="GO" id="GO:0003700">
    <property type="term" value="F:DNA-binding transcription factor activity"/>
    <property type="evidence" value="ECO:0007669"/>
    <property type="project" value="UniProtKB-UniRule"/>
</dbReference>
<keyword evidence="8 12" id="KW-0238">DNA-binding</keyword>
<dbReference type="SUPFAM" id="SSF55781">
    <property type="entry name" value="GAF domain-like"/>
    <property type="match status" value="1"/>
</dbReference>
<dbReference type="NCBIfam" id="TIGR01817">
    <property type="entry name" value="nifA"/>
    <property type="match status" value="1"/>
</dbReference>
<dbReference type="GO" id="GO:0043565">
    <property type="term" value="F:sequence-specific DNA binding"/>
    <property type="evidence" value="ECO:0007669"/>
    <property type="project" value="InterPro"/>
</dbReference>
<dbReference type="InterPro" id="IPR003593">
    <property type="entry name" value="AAA+_ATPase"/>
</dbReference>
<keyword evidence="5" id="KW-0067">ATP-binding</keyword>
<name>A0A318KQ40_9NEIS</name>
<dbReference type="Gene3D" id="1.10.10.60">
    <property type="entry name" value="Homeodomain-like"/>
    <property type="match status" value="1"/>
</dbReference>
<evidence type="ECO:0000256" key="3">
    <source>
        <dbReference type="ARBA" id="ARBA00015308"/>
    </source>
</evidence>
<evidence type="ECO:0000256" key="2">
    <source>
        <dbReference type="ARBA" id="ARBA00011135"/>
    </source>
</evidence>
<feature type="compositionally biased region" description="Low complexity" evidence="13">
    <location>
        <begin position="465"/>
        <end position="481"/>
    </location>
</feature>
<dbReference type="Pfam" id="PF13185">
    <property type="entry name" value="GAF_2"/>
    <property type="match status" value="1"/>
</dbReference>
<accession>A0A318KQ40</accession>
<evidence type="ECO:0000256" key="13">
    <source>
        <dbReference type="SAM" id="MobiDB-lite"/>
    </source>
</evidence>
<keyword evidence="11 12" id="KW-0535">Nitrogen fixation</keyword>
<keyword evidence="10 12" id="KW-0804">Transcription</keyword>
<dbReference type="PROSITE" id="PS00675">
    <property type="entry name" value="SIGMA54_INTERACT_1"/>
    <property type="match status" value="1"/>
</dbReference>
<evidence type="ECO:0000256" key="4">
    <source>
        <dbReference type="ARBA" id="ARBA00022741"/>
    </source>
</evidence>
<dbReference type="GO" id="GO:0000160">
    <property type="term" value="P:phosphorelay signal transduction system"/>
    <property type="evidence" value="ECO:0007669"/>
    <property type="project" value="UniProtKB-UniRule"/>
</dbReference>
<dbReference type="PROSITE" id="PS00676">
    <property type="entry name" value="SIGMA54_INTERACT_2"/>
    <property type="match status" value="1"/>
</dbReference>
<dbReference type="Pfam" id="PF25601">
    <property type="entry name" value="AAA_lid_14"/>
    <property type="match status" value="1"/>
</dbReference>
<evidence type="ECO:0000259" key="14">
    <source>
        <dbReference type="PROSITE" id="PS50045"/>
    </source>
</evidence>
<dbReference type="InterPro" id="IPR009057">
    <property type="entry name" value="Homeodomain-like_sf"/>
</dbReference>
<dbReference type="Gene3D" id="3.40.50.300">
    <property type="entry name" value="P-loop containing nucleotide triphosphate hydrolases"/>
    <property type="match status" value="1"/>
</dbReference>
<keyword evidence="7 12" id="KW-0805">Transcription regulation</keyword>
<evidence type="ECO:0000256" key="8">
    <source>
        <dbReference type="ARBA" id="ARBA00023125"/>
    </source>
</evidence>
<dbReference type="Pfam" id="PF00158">
    <property type="entry name" value="Sigma54_activat"/>
    <property type="match status" value="1"/>
</dbReference>
<comment type="subunit">
    <text evidence="2 12">Interacts with sigma-54.</text>
</comment>
<dbReference type="Pfam" id="PF02954">
    <property type="entry name" value="HTH_8"/>
    <property type="match status" value="1"/>
</dbReference>
<dbReference type="EMBL" id="QJKI01000005">
    <property type="protein sequence ID" value="PXX79869.1"/>
    <property type="molecule type" value="Genomic_DNA"/>
</dbReference>
<dbReference type="PROSITE" id="PS50045">
    <property type="entry name" value="SIGMA54_INTERACT_4"/>
    <property type="match status" value="1"/>
</dbReference>
<dbReference type="SMART" id="SM00382">
    <property type="entry name" value="AAA"/>
    <property type="match status" value="1"/>
</dbReference>
<reference evidence="15 16" key="1">
    <citation type="submission" date="2018-05" db="EMBL/GenBank/DDBJ databases">
        <title>Genomic Encyclopedia of Type Strains, Phase IV (KMG-IV): sequencing the most valuable type-strain genomes for metagenomic binning, comparative biology and taxonomic classification.</title>
        <authorList>
            <person name="Goeker M."/>
        </authorList>
    </citation>
    <scope>NUCLEOTIDE SEQUENCE [LARGE SCALE GENOMIC DNA]</scope>
    <source>
        <strain evidence="15 16">DSM 29661</strain>
    </source>
</reference>
<keyword evidence="4" id="KW-0547">Nucleotide-binding</keyword>
<dbReference type="FunFam" id="3.40.50.300:FF:000006">
    <property type="entry name" value="DNA-binding transcriptional regulator NtrC"/>
    <property type="match status" value="1"/>
</dbReference>